<protein>
    <recommendedName>
        <fullName evidence="3">Acyl carrier protein</fullName>
    </recommendedName>
</protein>
<dbReference type="AlphaFoldDB" id="A0A8J3NGA5"/>
<reference evidence="1 2" key="1">
    <citation type="submission" date="2021-01" db="EMBL/GenBank/DDBJ databases">
        <title>Whole genome shotgun sequence of Catellatospora bangladeshensis NBRC 107357.</title>
        <authorList>
            <person name="Komaki H."/>
            <person name="Tamura T."/>
        </authorList>
    </citation>
    <scope>NUCLEOTIDE SEQUENCE [LARGE SCALE GENOMIC DNA]</scope>
    <source>
        <strain evidence="1 2">NBRC 107357</strain>
    </source>
</reference>
<evidence type="ECO:0008006" key="3">
    <source>
        <dbReference type="Google" id="ProtNLM"/>
    </source>
</evidence>
<dbReference type="Gene3D" id="1.10.1200.10">
    <property type="entry name" value="ACP-like"/>
    <property type="match status" value="1"/>
</dbReference>
<proteinExistence type="predicted"/>
<sequence>MHSEPEIRQALREWILGKARDLDPAALTDTTPLFERRYLRSLHVPELLLLLERLRGEPIDVEDLGAGDFRDIDTLLAKFGPARAAS</sequence>
<name>A0A8J3NGA5_9ACTN</name>
<dbReference type="RefSeq" id="WP_203743522.1">
    <property type="nucleotide sequence ID" value="NZ_BONF01000009.1"/>
</dbReference>
<organism evidence="1 2">
    <name type="scientific">Catellatospora bangladeshensis</name>
    <dbReference type="NCBI Taxonomy" id="310355"/>
    <lineage>
        <taxon>Bacteria</taxon>
        <taxon>Bacillati</taxon>
        <taxon>Actinomycetota</taxon>
        <taxon>Actinomycetes</taxon>
        <taxon>Micromonosporales</taxon>
        <taxon>Micromonosporaceae</taxon>
        <taxon>Catellatospora</taxon>
    </lineage>
</organism>
<keyword evidence="2" id="KW-1185">Reference proteome</keyword>
<evidence type="ECO:0000313" key="1">
    <source>
        <dbReference type="EMBL" id="GIF80185.1"/>
    </source>
</evidence>
<dbReference type="EMBL" id="BONF01000009">
    <property type="protein sequence ID" value="GIF80185.1"/>
    <property type="molecule type" value="Genomic_DNA"/>
</dbReference>
<dbReference type="SUPFAM" id="SSF47336">
    <property type="entry name" value="ACP-like"/>
    <property type="match status" value="1"/>
</dbReference>
<comment type="caution">
    <text evidence="1">The sequence shown here is derived from an EMBL/GenBank/DDBJ whole genome shotgun (WGS) entry which is preliminary data.</text>
</comment>
<evidence type="ECO:0000313" key="2">
    <source>
        <dbReference type="Proteomes" id="UP000601223"/>
    </source>
</evidence>
<accession>A0A8J3NGA5</accession>
<dbReference type="InterPro" id="IPR036736">
    <property type="entry name" value="ACP-like_sf"/>
</dbReference>
<gene>
    <name evidence="1" type="ORF">Cba03nite_15340</name>
</gene>
<dbReference type="Proteomes" id="UP000601223">
    <property type="component" value="Unassembled WGS sequence"/>
</dbReference>